<evidence type="ECO:0000256" key="16">
    <source>
        <dbReference type="ARBA" id="ARBA00023157"/>
    </source>
</evidence>
<evidence type="ECO:0000256" key="3">
    <source>
        <dbReference type="ARBA" id="ARBA00004141"/>
    </source>
</evidence>
<comment type="catalytic activity">
    <reaction evidence="40">
        <text>CTP + 2 H2O = CMP + 2 phosphate + 2 H(+)</text>
        <dbReference type="Rhea" id="RHEA:64908"/>
        <dbReference type="ChEBI" id="CHEBI:15377"/>
        <dbReference type="ChEBI" id="CHEBI:15378"/>
        <dbReference type="ChEBI" id="CHEBI:37563"/>
        <dbReference type="ChEBI" id="CHEBI:43474"/>
        <dbReference type="ChEBI" id="CHEBI:60377"/>
    </reaction>
    <physiologicalReaction direction="left-to-right" evidence="40">
        <dbReference type="Rhea" id="RHEA:64909"/>
    </physiologicalReaction>
</comment>
<evidence type="ECO:0000256" key="37">
    <source>
        <dbReference type="ARBA" id="ARBA00049189"/>
    </source>
</evidence>
<evidence type="ECO:0000256" key="31">
    <source>
        <dbReference type="ARBA" id="ARBA00048279"/>
    </source>
</evidence>
<dbReference type="GO" id="GO:0005524">
    <property type="term" value="F:ATP binding"/>
    <property type="evidence" value="ECO:0007669"/>
    <property type="project" value="UniProtKB-KW"/>
</dbReference>
<dbReference type="GO" id="GO:0045134">
    <property type="term" value="F:UDP phosphatase activity"/>
    <property type="evidence" value="ECO:0007669"/>
    <property type="project" value="TreeGrafter"/>
</dbReference>
<evidence type="ECO:0000256" key="7">
    <source>
        <dbReference type="ARBA" id="ARBA00012148"/>
    </source>
</evidence>
<keyword evidence="12 43" id="KW-0067">ATP-binding</keyword>
<comment type="catalytic activity">
    <reaction evidence="36">
        <text>GTP + H2O = GDP + phosphate + H(+)</text>
        <dbReference type="Rhea" id="RHEA:19669"/>
        <dbReference type="ChEBI" id="CHEBI:15377"/>
        <dbReference type="ChEBI" id="CHEBI:15378"/>
        <dbReference type="ChEBI" id="CHEBI:37565"/>
        <dbReference type="ChEBI" id="CHEBI:43474"/>
        <dbReference type="ChEBI" id="CHEBI:58189"/>
    </reaction>
    <physiologicalReaction direction="left-to-right" evidence="36">
        <dbReference type="Rhea" id="RHEA:19670"/>
    </physiologicalReaction>
</comment>
<comment type="catalytic activity">
    <reaction evidence="31">
        <text>IDP + H2O = IMP + phosphate + H(+)</text>
        <dbReference type="Rhea" id="RHEA:35207"/>
        <dbReference type="ChEBI" id="CHEBI:15377"/>
        <dbReference type="ChEBI" id="CHEBI:15378"/>
        <dbReference type="ChEBI" id="CHEBI:43474"/>
        <dbReference type="ChEBI" id="CHEBI:58053"/>
        <dbReference type="ChEBI" id="CHEBI:58280"/>
    </reaction>
    <physiologicalReaction direction="left-to-right" evidence="31">
        <dbReference type="Rhea" id="RHEA:35208"/>
    </physiologicalReaction>
</comment>
<dbReference type="EC" id="3.6.1.5" evidence="7"/>
<evidence type="ECO:0000256" key="40">
    <source>
        <dbReference type="ARBA" id="ARBA00049373"/>
    </source>
</evidence>
<evidence type="ECO:0000256" key="17">
    <source>
        <dbReference type="ARBA" id="ARBA00023180"/>
    </source>
</evidence>
<evidence type="ECO:0000256" key="5">
    <source>
        <dbReference type="ARBA" id="ARBA00009283"/>
    </source>
</evidence>
<comment type="catalytic activity">
    <reaction evidence="38">
        <text>UTP + 2 H2O = UMP + 2 phosphate + 2 H(+)</text>
        <dbReference type="Rhea" id="RHEA:64896"/>
        <dbReference type="ChEBI" id="CHEBI:15377"/>
        <dbReference type="ChEBI" id="CHEBI:15378"/>
        <dbReference type="ChEBI" id="CHEBI:43474"/>
        <dbReference type="ChEBI" id="CHEBI:46398"/>
        <dbReference type="ChEBI" id="CHEBI:57865"/>
    </reaction>
    <physiologicalReaction direction="left-to-right" evidence="38">
        <dbReference type="Rhea" id="RHEA:64897"/>
    </physiologicalReaction>
</comment>
<dbReference type="Gene3D" id="3.30.420.150">
    <property type="entry name" value="Exopolyphosphatase. Domain 2"/>
    <property type="match status" value="1"/>
</dbReference>
<evidence type="ECO:0000256" key="20">
    <source>
        <dbReference type="ARBA" id="ARBA00042147"/>
    </source>
</evidence>
<keyword evidence="16" id="KW-1015">Disulfide bond</keyword>
<comment type="catalytic activity">
    <reaction evidence="42">
        <text>ADP + H2O = AMP + phosphate + H(+)</text>
        <dbReference type="Rhea" id="RHEA:61436"/>
        <dbReference type="ChEBI" id="CHEBI:15377"/>
        <dbReference type="ChEBI" id="CHEBI:15378"/>
        <dbReference type="ChEBI" id="CHEBI:43474"/>
        <dbReference type="ChEBI" id="CHEBI:456215"/>
        <dbReference type="ChEBI" id="CHEBI:456216"/>
    </reaction>
    <physiologicalReaction direction="left-to-right" evidence="42">
        <dbReference type="Rhea" id="RHEA:61437"/>
    </physiologicalReaction>
</comment>
<dbReference type="PANTHER" id="PTHR11782">
    <property type="entry name" value="ADENOSINE/GUANOSINE DIPHOSPHATASE"/>
    <property type="match status" value="1"/>
</dbReference>
<dbReference type="GO" id="GO:0017111">
    <property type="term" value="F:ribonucleoside triphosphate phosphatase activity"/>
    <property type="evidence" value="ECO:0007669"/>
    <property type="project" value="TreeGrafter"/>
</dbReference>
<accession>A0A9Q1FS45</accession>
<feature type="binding site" evidence="43">
    <location>
        <begin position="27"/>
        <end position="31"/>
    </location>
    <ligand>
        <name>ATP</name>
        <dbReference type="ChEBI" id="CHEBI:30616"/>
    </ligand>
</feature>
<keyword evidence="10" id="KW-0378">Hydrolase</keyword>
<gene>
    <name evidence="45" type="ORF">SKAU_G00140310</name>
</gene>
<comment type="catalytic activity">
    <reaction evidence="39">
        <text>GTP + 2 H2O = GMP + 2 phosphate + 2 H(+)</text>
        <dbReference type="Rhea" id="RHEA:64904"/>
        <dbReference type="ChEBI" id="CHEBI:15377"/>
        <dbReference type="ChEBI" id="CHEBI:15378"/>
        <dbReference type="ChEBI" id="CHEBI:37565"/>
        <dbReference type="ChEBI" id="CHEBI:43474"/>
        <dbReference type="ChEBI" id="CHEBI:58115"/>
    </reaction>
    <physiologicalReaction direction="left-to-right" evidence="39">
        <dbReference type="Rhea" id="RHEA:64905"/>
    </physiologicalReaction>
</comment>
<keyword evidence="14 44" id="KW-1133">Transmembrane helix</keyword>
<keyword evidence="11" id="KW-0106">Calcium</keyword>
<feature type="transmembrane region" description="Helical" evidence="44">
    <location>
        <begin position="285"/>
        <end position="306"/>
    </location>
</feature>
<comment type="catalytic activity">
    <reaction evidence="37">
        <text>ITP + H2O = IDP + phosphate + H(+)</text>
        <dbReference type="Rhea" id="RHEA:28330"/>
        <dbReference type="ChEBI" id="CHEBI:15377"/>
        <dbReference type="ChEBI" id="CHEBI:15378"/>
        <dbReference type="ChEBI" id="CHEBI:43474"/>
        <dbReference type="ChEBI" id="CHEBI:58280"/>
        <dbReference type="ChEBI" id="CHEBI:61402"/>
    </reaction>
    <physiologicalReaction direction="left-to-right" evidence="37">
        <dbReference type="Rhea" id="RHEA:28331"/>
    </physiologicalReaction>
</comment>
<evidence type="ECO:0000256" key="42">
    <source>
        <dbReference type="ARBA" id="ARBA00049526"/>
    </source>
</evidence>
<evidence type="ECO:0000256" key="38">
    <source>
        <dbReference type="ARBA" id="ARBA00049315"/>
    </source>
</evidence>
<comment type="catalytic activity">
    <reaction evidence="30">
        <text>GDP + H2O = GMP + phosphate + H(+)</text>
        <dbReference type="Rhea" id="RHEA:22156"/>
        <dbReference type="ChEBI" id="CHEBI:15377"/>
        <dbReference type="ChEBI" id="CHEBI:15378"/>
        <dbReference type="ChEBI" id="CHEBI:43474"/>
        <dbReference type="ChEBI" id="CHEBI:58115"/>
        <dbReference type="ChEBI" id="CHEBI:58189"/>
    </reaction>
    <physiologicalReaction direction="left-to-right" evidence="30">
        <dbReference type="Rhea" id="RHEA:22157"/>
    </physiologicalReaction>
</comment>
<comment type="catalytic activity">
    <reaction evidence="34">
        <text>a ribonucleoside 5'-diphosphate + H2O = a ribonucleoside 5'-phosphate + phosphate + H(+)</text>
        <dbReference type="Rhea" id="RHEA:36799"/>
        <dbReference type="ChEBI" id="CHEBI:15377"/>
        <dbReference type="ChEBI" id="CHEBI:15378"/>
        <dbReference type="ChEBI" id="CHEBI:43474"/>
        <dbReference type="ChEBI" id="CHEBI:57930"/>
        <dbReference type="ChEBI" id="CHEBI:58043"/>
    </reaction>
    <physiologicalReaction direction="left-to-right" evidence="34">
        <dbReference type="Rhea" id="RHEA:36800"/>
    </physiologicalReaction>
</comment>
<dbReference type="GO" id="GO:0009134">
    <property type="term" value="P:nucleoside diphosphate catabolic process"/>
    <property type="evidence" value="ECO:0007669"/>
    <property type="project" value="TreeGrafter"/>
</dbReference>
<keyword evidence="17" id="KW-0325">Glycoprotein</keyword>
<evidence type="ECO:0000256" key="30">
    <source>
        <dbReference type="ARBA" id="ARBA00048153"/>
    </source>
</evidence>
<comment type="catalytic activity">
    <reaction evidence="32">
        <text>ATP + 2 H2O = AMP + 2 phosphate + 2 H(+)</text>
        <dbReference type="Rhea" id="RHEA:20988"/>
        <dbReference type="ChEBI" id="CHEBI:15377"/>
        <dbReference type="ChEBI" id="CHEBI:15378"/>
        <dbReference type="ChEBI" id="CHEBI:30616"/>
        <dbReference type="ChEBI" id="CHEBI:43474"/>
        <dbReference type="ChEBI" id="CHEBI:456215"/>
    </reaction>
    <physiologicalReaction direction="left-to-right" evidence="32">
        <dbReference type="Rhea" id="RHEA:20989"/>
    </physiologicalReaction>
</comment>
<evidence type="ECO:0000256" key="25">
    <source>
        <dbReference type="ARBA" id="ARBA00047297"/>
    </source>
</evidence>
<evidence type="ECO:0000313" key="45">
    <source>
        <dbReference type="EMBL" id="KAJ8365200.1"/>
    </source>
</evidence>
<comment type="catalytic activity">
    <reaction evidence="26">
        <text>UTP + H2O = UDP + phosphate + H(+)</text>
        <dbReference type="Rhea" id="RHEA:64900"/>
        <dbReference type="ChEBI" id="CHEBI:15377"/>
        <dbReference type="ChEBI" id="CHEBI:15378"/>
        <dbReference type="ChEBI" id="CHEBI:43474"/>
        <dbReference type="ChEBI" id="CHEBI:46398"/>
        <dbReference type="ChEBI" id="CHEBI:58223"/>
    </reaction>
    <physiologicalReaction direction="left-to-right" evidence="26">
        <dbReference type="Rhea" id="RHEA:64901"/>
    </physiologicalReaction>
</comment>
<dbReference type="AlphaFoldDB" id="A0A9Q1FS45"/>
<dbReference type="Pfam" id="PF01150">
    <property type="entry name" value="GDA1_CD39"/>
    <property type="match status" value="1"/>
</dbReference>
<protein>
    <recommendedName>
        <fullName evidence="18">Ectonucleoside triphosphate diphosphohydrolase 1</fullName>
        <ecNumber evidence="7">3.6.1.5</ecNumber>
    </recommendedName>
    <alternativeName>
        <fullName evidence="23">ATP diphosphohydrolase</fullName>
    </alternativeName>
    <alternativeName>
        <fullName evidence="20">Ecto-ATP diphosphohydrolase 1</fullName>
    </alternativeName>
    <alternativeName>
        <fullName evidence="21">Ecto-apyrase</fullName>
    </alternativeName>
    <alternativeName>
        <fullName evidence="19">Lymphoid cell activation antigen</fullName>
    </alternativeName>
    <alternativeName>
        <fullName evidence="22">Nucleoside triphosphate diphosphohydrolase 1</fullName>
    </alternativeName>
</protein>
<dbReference type="OrthoDB" id="6372431at2759"/>
<comment type="cofactor">
    <cofactor evidence="1">
        <name>Ca(2+)</name>
        <dbReference type="ChEBI" id="CHEBI:29108"/>
    </cofactor>
</comment>
<evidence type="ECO:0000256" key="41">
    <source>
        <dbReference type="ARBA" id="ARBA00049502"/>
    </source>
</evidence>
<keyword evidence="13" id="KW-0460">Magnesium</keyword>
<comment type="similarity">
    <text evidence="5">Belongs to the GDA1/CD39 NTPase family.</text>
</comment>
<comment type="cofactor">
    <cofactor evidence="2">
        <name>Mg(2+)</name>
        <dbReference type="ChEBI" id="CHEBI:18420"/>
    </cofactor>
</comment>
<comment type="function">
    <text evidence="24">Catalyzes the hydrolysis of both di- and triphosphate nucleotides (NDPs and NTPs) and hydrolyze NTPs to nucleotide monophosphates (NMPs) in two distinct successive phosphate-releasing steps, with NDPs as intermediates and participates in the regulation of extracellular levels of nucleotides. By hydrolyzing proinflammatory ATP and platelet-activating ADP to AMP, it blocks platelet aggregation and supports blood flow.</text>
</comment>
<dbReference type="EMBL" id="JAINUF010000004">
    <property type="protein sequence ID" value="KAJ8365200.1"/>
    <property type="molecule type" value="Genomic_DNA"/>
</dbReference>
<organism evidence="45 46">
    <name type="scientific">Synaphobranchus kaupii</name>
    <name type="common">Kaup's arrowtooth eel</name>
    <dbReference type="NCBI Taxonomy" id="118154"/>
    <lineage>
        <taxon>Eukaryota</taxon>
        <taxon>Metazoa</taxon>
        <taxon>Chordata</taxon>
        <taxon>Craniata</taxon>
        <taxon>Vertebrata</taxon>
        <taxon>Euteleostomi</taxon>
        <taxon>Actinopterygii</taxon>
        <taxon>Neopterygii</taxon>
        <taxon>Teleostei</taxon>
        <taxon>Anguilliformes</taxon>
        <taxon>Synaphobranchidae</taxon>
        <taxon>Synaphobranchus</taxon>
    </lineage>
</organism>
<evidence type="ECO:0000256" key="19">
    <source>
        <dbReference type="ARBA" id="ARBA00041335"/>
    </source>
</evidence>
<evidence type="ECO:0000256" key="22">
    <source>
        <dbReference type="ARBA" id="ARBA00044280"/>
    </source>
</evidence>
<evidence type="ECO:0000313" key="46">
    <source>
        <dbReference type="Proteomes" id="UP001152622"/>
    </source>
</evidence>
<evidence type="ECO:0000256" key="1">
    <source>
        <dbReference type="ARBA" id="ARBA00001913"/>
    </source>
</evidence>
<dbReference type="PANTHER" id="PTHR11782:SF32">
    <property type="entry name" value="ECTONUCLEOSIDE TRIPHOSPHATE DIPHOSPHOHYDROLASE 1"/>
    <property type="match status" value="1"/>
</dbReference>
<evidence type="ECO:0000256" key="35">
    <source>
        <dbReference type="ARBA" id="ARBA00049104"/>
    </source>
</evidence>
<evidence type="ECO:0000256" key="18">
    <source>
        <dbReference type="ARBA" id="ARBA00039600"/>
    </source>
</evidence>
<evidence type="ECO:0000256" key="36">
    <source>
        <dbReference type="ARBA" id="ARBA00049117"/>
    </source>
</evidence>
<evidence type="ECO:0000256" key="34">
    <source>
        <dbReference type="ARBA" id="ARBA00048790"/>
    </source>
</evidence>
<comment type="catalytic activity">
    <reaction evidence="41">
        <text>UDP + H2O = UMP + phosphate + H(+)</text>
        <dbReference type="Rhea" id="RHEA:64876"/>
        <dbReference type="ChEBI" id="CHEBI:15377"/>
        <dbReference type="ChEBI" id="CHEBI:15378"/>
        <dbReference type="ChEBI" id="CHEBI:43474"/>
        <dbReference type="ChEBI" id="CHEBI:57865"/>
        <dbReference type="ChEBI" id="CHEBI:58223"/>
    </reaction>
    <physiologicalReaction direction="left-to-right" evidence="41">
        <dbReference type="Rhea" id="RHEA:64877"/>
    </physiologicalReaction>
</comment>
<evidence type="ECO:0000256" key="15">
    <source>
        <dbReference type="ARBA" id="ARBA00023136"/>
    </source>
</evidence>
<comment type="catalytic activity">
    <reaction evidence="35">
        <text>CTP + H2O = CDP + phosphate + H(+)</text>
        <dbReference type="Rhea" id="RHEA:29387"/>
        <dbReference type="ChEBI" id="CHEBI:15377"/>
        <dbReference type="ChEBI" id="CHEBI:15378"/>
        <dbReference type="ChEBI" id="CHEBI:37563"/>
        <dbReference type="ChEBI" id="CHEBI:43474"/>
        <dbReference type="ChEBI" id="CHEBI:58069"/>
    </reaction>
    <physiologicalReaction direction="left-to-right" evidence="35">
        <dbReference type="Rhea" id="RHEA:29388"/>
    </physiologicalReaction>
</comment>
<evidence type="ECO:0000256" key="26">
    <source>
        <dbReference type="ARBA" id="ARBA00047358"/>
    </source>
</evidence>
<reference evidence="45" key="1">
    <citation type="journal article" date="2023" name="Science">
        <title>Genome structures resolve the early diversification of teleost fishes.</title>
        <authorList>
            <person name="Parey E."/>
            <person name="Louis A."/>
            <person name="Montfort J."/>
            <person name="Bouchez O."/>
            <person name="Roques C."/>
            <person name="Iampietro C."/>
            <person name="Lluch J."/>
            <person name="Castinel A."/>
            <person name="Donnadieu C."/>
            <person name="Desvignes T."/>
            <person name="Floi Bucao C."/>
            <person name="Jouanno E."/>
            <person name="Wen M."/>
            <person name="Mejri S."/>
            <person name="Dirks R."/>
            <person name="Jansen H."/>
            <person name="Henkel C."/>
            <person name="Chen W.J."/>
            <person name="Zahm M."/>
            <person name="Cabau C."/>
            <person name="Klopp C."/>
            <person name="Thompson A.W."/>
            <person name="Robinson-Rechavi M."/>
            <person name="Braasch I."/>
            <person name="Lecointre G."/>
            <person name="Bobe J."/>
            <person name="Postlethwait J.H."/>
            <person name="Berthelot C."/>
            <person name="Roest Crollius H."/>
            <person name="Guiguen Y."/>
        </authorList>
    </citation>
    <scope>NUCLEOTIDE SEQUENCE</scope>
    <source>
        <strain evidence="45">WJC10195</strain>
    </source>
</reference>
<comment type="catalytic activity">
    <reaction evidence="33">
        <text>ATP + H2O = ADP + phosphate + H(+)</text>
        <dbReference type="Rhea" id="RHEA:13065"/>
        <dbReference type="ChEBI" id="CHEBI:15377"/>
        <dbReference type="ChEBI" id="CHEBI:15378"/>
        <dbReference type="ChEBI" id="CHEBI:30616"/>
        <dbReference type="ChEBI" id="CHEBI:43474"/>
        <dbReference type="ChEBI" id="CHEBI:456216"/>
    </reaction>
    <physiologicalReaction direction="left-to-right" evidence="33">
        <dbReference type="Rhea" id="RHEA:13066"/>
    </physiologicalReaction>
</comment>
<evidence type="ECO:0000256" key="2">
    <source>
        <dbReference type="ARBA" id="ARBA00001946"/>
    </source>
</evidence>
<evidence type="ECO:0000256" key="4">
    <source>
        <dbReference type="ARBA" id="ARBA00004345"/>
    </source>
</evidence>
<comment type="caution">
    <text evidence="45">The sequence shown here is derived from an EMBL/GenBank/DDBJ whole genome shotgun (WGS) entry which is preliminary data.</text>
</comment>
<evidence type="ECO:0000256" key="8">
    <source>
        <dbReference type="ARBA" id="ARBA00022692"/>
    </source>
</evidence>
<evidence type="ECO:0000256" key="27">
    <source>
        <dbReference type="ARBA" id="ARBA00047627"/>
    </source>
</evidence>
<keyword evidence="46" id="KW-1185">Reference proteome</keyword>
<evidence type="ECO:0000256" key="33">
    <source>
        <dbReference type="ARBA" id="ARBA00048778"/>
    </source>
</evidence>
<proteinExistence type="inferred from homology"/>
<keyword evidence="8 44" id="KW-0812">Transmembrane</keyword>
<dbReference type="InterPro" id="IPR000407">
    <property type="entry name" value="GDA1_CD39_NTPase"/>
</dbReference>
<name>A0A9Q1FS45_SYNKA</name>
<evidence type="ECO:0000256" key="28">
    <source>
        <dbReference type="ARBA" id="ARBA00047940"/>
    </source>
</evidence>
<comment type="catalytic activity">
    <reaction evidence="28">
        <text>a ribonucleoside 5'-triphosphate + H2O = a ribonucleoside 5'-diphosphate + phosphate + H(+)</text>
        <dbReference type="Rhea" id="RHEA:23680"/>
        <dbReference type="ChEBI" id="CHEBI:15377"/>
        <dbReference type="ChEBI" id="CHEBI:15378"/>
        <dbReference type="ChEBI" id="CHEBI:43474"/>
        <dbReference type="ChEBI" id="CHEBI:57930"/>
        <dbReference type="ChEBI" id="CHEBI:61557"/>
    </reaction>
    <physiologicalReaction direction="left-to-right" evidence="28">
        <dbReference type="Rhea" id="RHEA:23681"/>
    </physiologicalReaction>
</comment>
<evidence type="ECO:0000256" key="24">
    <source>
        <dbReference type="ARBA" id="ARBA00045877"/>
    </source>
</evidence>
<evidence type="ECO:0000256" key="23">
    <source>
        <dbReference type="ARBA" id="ARBA00044314"/>
    </source>
</evidence>
<evidence type="ECO:0000256" key="9">
    <source>
        <dbReference type="ARBA" id="ARBA00022741"/>
    </source>
</evidence>
<comment type="subunit">
    <text evidence="6">Homodimer; disulfide-linked.</text>
</comment>
<keyword evidence="15 44" id="KW-0472">Membrane</keyword>
<sequence length="321" mass="35737">MYQGGSYYQRPGGGRFPAHGSPGFRVGASTQITFVSRQVVESPENSIHFRLYGNDYDVYTHSFLCYGKDQALKQALTQQLQPGDTLLHDPCFHHGYSQKRTWESVTSTPCVTAPWGSPTSSPHPDFTHKGTGNATLCQSAVRRIFNFSQCGWGHCSFNGVFQPAVEGKFGAFSAFYFVMNFLNLTSETLASSKEKMVQFCSRPWSEVKQGYPDIKEKYLAEYCFSGTYILTLLEDGYSFTSDEWRDIRFINKIGGSDAGWTLGYMLNLTNMIPAEAPDTPPLPHAGYVTIMTLVGLLLTVLLLLACKQFGQPACTHSKQII</sequence>
<evidence type="ECO:0000256" key="39">
    <source>
        <dbReference type="ARBA" id="ARBA00049333"/>
    </source>
</evidence>
<comment type="catalytic activity">
    <reaction evidence="25">
        <text>a ribonucleoside 5'-triphosphate + 2 H2O = a ribonucleoside 5'-phosphate + 2 phosphate + 2 H(+)</text>
        <dbReference type="Rhea" id="RHEA:36795"/>
        <dbReference type="ChEBI" id="CHEBI:15377"/>
        <dbReference type="ChEBI" id="CHEBI:15378"/>
        <dbReference type="ChEBI" id="CHEBI:43474"/>
        <dbReference type="ChEBI" id="CHEBI:58043"/>
        <dbReference type="ChEBI" id="CHEBI:61557"/>
        <dbReference type="EC" id="3.6.1.5"/>
    </reaction>
    <physiologicalReaction direction="left-to-right" evidence="25">
        <dbReference type="Rhea" id="RHEA:36796"/>
    </physiologicalReaction>
</comment>
<evidence type="ECO:0000256" key="44">
    <source>
        <dbReference type="SAM" id="Phobius"/>
    </source>
</evidence>
<evidence type="ECO:0000256" key="12">
    <source>
        <dbReference type="ARBA" id="ARBA00022840"/>
    </source>
</evidence>
<evidence type="ECO:0000256" key="11">
    <source>
        <dbReference type="ARBA" id="ARBA00022837"/>
    </source>
</evidence>
<dbReference type="GO" id="GO:0005901">
    <property type="term" value="C:caveola"/>
    <property type="evidence" value="ECO:0007669"/>
    <property type="project" value="UniProtKB-SubCell"/>
</dbReference>
<comment type="catalytic activity">
    <reaction evidence="27">
        <text>ITP + 2 H2O = IMP + 2 phosphate + 2 H(+)</text>
        <dbReference type="Rhea" id="RHEA:77735"/>
        <dbReference type="ChEBI" id="CHEBI:15377"/>
        <dbReference type="ChEBI" id="CHEBI:15378"/>
        <dbReference type="ChEBI" id="CHEBI:43474"/>
        <dbReference type="ChEBI" id="CHEBI:58053"/>
        <dbReference type="ChEBI" id="CHEBI:61402"/>
    </reaction>
    <physiologicalReaction direction="left-to-right" evidence="27">
        <dbReference type="Rhea" id="RHEA:77736"/>
    </physiologicalReaction>
</comment>
<evidence type="ECO:0000256" key="10">
    <source>
        <dbReference type="ARBA" id="ARBA00022801"/>
    </source>
</evidence>
<evidence type="ECO:0000256" key="21">
    <source>
        <dbReference type="ARBA" id="ARBA00042196"/>
    </source>
</evidence>
<dbReference type="GO" id="GO:0004050">
    <property type="term" value="F:apyrase activity"/>
    <property type="evidence" value="ECO:0007669"/>
    <property type="project" value="UniProtKB-EC"/>
</dbReference>
<evidence type="ECO:0000256" key="13">
    <source>
        <dbReference type="ARBA" id="ARBA00022842"/>
    </source>
</evidence>
<evidence type="ECO:0000256" key="32">
    <source>
        <dbReference type="ARBA" id="ARBA00048517"/>
    </source>
</evidence>
<evidence type="ECO:0000256" key="43">
    <source>
        <dbReference type="PIRSR" id="PIRSR600407-2"/>
    </source>
</evidence>
<comment type="subcellular location">
    <subcellularLocation>
        <location evidence="4">Membrane</location>
        <location evidence="4">Caveola</location>
    </subcellularLocation>
    <subcellularLocation>
        <location evidence="3">Membrane</location>
        <topology evidence="3">Multi-pass membrane protein</topology>
    </subcellularLocation>
</comment>
<comment type="catalytic activity">
    <reaction evidence="29">
        <text>CDP + H2O = CMP + phosphate + H(+)</text>
        <dbReference type="Rhea" id="RHEA:64880"/>
        <dbReference type="ChEBI" id="CHEBI:15377"/>
        <dbReference type="ChEBI" id="CHEBI:15378"/>
        <dbReference type="ChEBI" id="CHEBI:43474"/>
        <dbReference type="ChEBI" id="CHEBI:58069"/>
        <dbReference type="ChEBI" id="CHEBI:60377"/>
    </reaction>
    <physiologicalReaction direction="left-to-right" evidence="29">
        <dbReference type="Rhea" id="RHEA:64881"/>
    </physiologicalReaction>
</comment>
<evidence type="ECO:0000256" key="6">
    <source>
        <dbReference type="ARBA" id="ARBA00011748"/>
    </source>
</evidence>
<evidence type="ECO:0000256" key="29">
    <source>
        <dbReference type="ARBA" id="ARBA00048136"/>
    </source>
</evidence>
<dbReference type="Proteomes" id="UP001152622">
    <property type="component" value="Chromosome 4"/>
</dbReference>
<keyword evidence="9 43" id="KW-0547">Nucleotide-binding</keyword>
<dbReference type="GO" id="GO:0004382">
    <property type="term" value="F:GDP phosphatase activity"/>
    <property type="evidence" value="ECO:0007669"/>
    <property type="project" value="TreeGrafter"/>
</dbReference>
<evidence type="ECO:0000256" key="14">
    <source>
        <dbReference type="ARBA" id="ARBA00022989"/>
    </source>
</evidence>